<dbReference type="GeneID" id="17356026"/>
<accession>E1ZBC9</accession>
<evidence type="ECO:0000313" key="10">
    <source>
        <dbReference type="EMBL" id="EFN56624.1"/>
    </source>
</evidence>
<feature type="region of interest" description="Disordered" evidence="8">
    <location>
        <begin position="278"/>
        <end position="301"/>
    </location>
</feature>
<protein>
    <recommendedName>
        <fullName evidence="9">AAA+ ATPase domain-containing protein</fullName>
    </recommendedName>
</protein>
<keyword evidence="5" id="KW-0067">ATP-binding</keyword>
<keyword evidence="2" id="KW-0963">Cytoplasm</keyword>
<sequence length="301" mass="31805">MEPEAPAAVLAELQRVLEQACEALGCQEEGRLQEAVQGFFLARSRVRYVAEALLRPLLEEQPGDGGLALTAAACTLLEDTYSQAVERLTRGGGLCSADSSHDAEGTRNTGEEEEEGEEGAAGGGLFGAQRRSAGAGLLEARGTAGAGRQQQAQERRRLSAVAQECVQEVAGSLDEVELREAVLLPMRFPQLFTGIRRPQCNLLFHGAPGTGKTMLVEKLAAEAGTPLLCLSPAATLSKWAGESEKRLRAAFQAAAALSPAILFIDEVDSLAPARGAALPGGLQPWPRTRRRPARGAPHLHA</sequence>
<feature type="domain" description="AAA+ ATPase" evidence="9">
    <location>
        <begin position="198"/>
        <end position="298"/>
    </location>
</feature>
<dbReference type="AlphaFoldDB" id="E1ZBC9"/>
<dbReference type="GO" id="GO:0005874">
    <property type="term" value="C:microtubule"/>
    <property type="evidence" value="ECO:0007669"/>
    <property type="project" value="UniProtKB-KW"/>
</dbReference>
<dbReference type="KEGG" id="cvr:CHLNCDRAFT_144400"/>
<comment type="subcellular location">
    <subcellularLocation>
        <location evidence="1">Cytoplasm</location>
        <location evidence="1">Cytoskeleton</location>
        <location evidence="1">Spindle</location>
    </subcellularLocation>
</comment>
<gene>
    <name evidence="10" type="ORF">CHLNCDRAFT_144400</name>
</gene>
<evidence type="ECO:0000256" key="5">
    <source>
        <dbReference type="ARBA" id="ARBA00022840"/>
    </source>
</evidence>
<dbReference type="RefSeq" id="XP_005848726.1">
    <property type="nucleotide sequence ID" value="XM_005848664.1"/>
</dbReference>
<dbReference type="OrthoDB" id="5673at2759"/>
<evidence type="ECO:0000256" key="8">
    <source>
        <dbReference type="SAM" id="MobiDB-lite"/>
    </source>
</evidence>
<dbReference type="GO" id="GO:0016853">
    <property type="term" value="F:isomerase activity"/>
    <property type="evidence" value="ECO:0007669"/>
    <property type="project" value="UniProtKB-KW"/>
</dbReference>
<dbReference type="InterPro" id="IPR027417">
    <property type="entry name" value="P-loop_NTPase"/>
</dbReference>
<keyword evidence="6" id="KW-0206">Cytoskeleton</keyword>
<evidence type="ECO:0000256" key="1">
    <source>
        <dbReference type="ARBA" id="ARBA00004186"/>
    </source>
</evidence>
<dbReference type="SUPFAM" id="SSF52540">
    <property type="entry name" value="P-loop containing nucleoside triphosphate hydrolases"/>
    <property type="match status" value="1"/>
</dbReference>
<dbReference type="InParanoid" id="E1ZBC9"/>
<dbReference type="Proteomes" id="UP000008141">
    <property type="component" value="Unassembled WGS sequence"/>
</dbReference>
<dbReference type="Pfam" id="PF00004">
    <property type="entry name" value="AAA"/>
    <property type="match status" value="1"/>
</dbReference>
<reference evidence="10 11" key="1">
    <citation type="journal article" date="2010" name="Plant Cell">
        <title>The Chlorella variabilis NC64A genome reveals adaptation to photosymbiosis, coevolution with viruses, and cryptic sex.</title>
        <authorList>
            <person name="Blanc G."/>
            <person name="Duncan G."/>
            <person name="Agarkova I."/>
            <person name="Borodovsky M."/>
            <person name="Gurnon J."/>
            <person name="Kuo A."/>
            <person name="Lindquist E."/>
            <person name="Lucas S."/>
            <person name="Pangilinan J."/>
            <person name="Polle J."/>
            <person name="Salamov A."/>
            <person name="Terry A."/>
            <person name="Yamada T."/>
            <person name="Dunigan D.D."/>
            <person name="Grigoriev I.V."/>
            <person name="Claverie J.M."/>
            <person name="Van Etten J.L."/>
        </authorList>
    </citation>
    <scope>NUCLEOTIDE SEQUENCE [LARGE SCALE GENOMIC DNA]</scope>
    <source>
        <strain evidence="10 11">NC64A</strain>
    </source>
</reference>
<dbReference type="GO" id="GO:0005524">
    <property type="term" value="F:ATP binding"/>
    <property type="evidence" value="ECO:0007669"/>
    <property type="project" value="UniProtKB-KW"/>
</dbReference>
<dbReference type="eggNOG" id="KOG0739">
    <property type="taxonomic scope" value="Eukaryota"/>
</dbReference>
<dbReference type="EMBL" id="GL433841">
    <property type="protein sequence ID" value="EFN56624.1"/>
    <property type="molecule type" value="Genomic_DNA"/>
</dbReference>
<evidence type="ECO:0000256" key="6">
    <source>
        <dbReference type="ARBA" id="ARBA00023212"/>
    </source>
</evidence>
<evidence type="ECO:0000256" key="3">
    <source>
        <dbReference type="ARBA" id="ARBA00022701"/>
    </source>
</evidence>
<evidence type="ECO:0000259" key="9">
    <source>
        <dbReference type="SMART" id="SM00382"/>
    </source>
</evidence>
<proteinExistence type="predicted"/>
<dbReference type="Gene3D" id="3.40.50.300">
    <property type="entry name" value="P-loop containing nucleotide triphosphate hydrolases"/>
    <property type="match status" value="1"/>
</dbReference>
<dbReference type="PANTHER" id="PTHR23074:SF78">
    <property type="entry name" value="KATANIN P60 ATPASE-CONTAINING SUBUNIT A-LIKE 2"/>
    <property type="match status" value="1"/>
</dbReference>
<dbReference type="GO" id="GO:0016887">
    <property type="term" value="F:ATP hydrolysis activity"/>
    <property type="evidence" value="ECO:0007669"/>
    <property type="project" value="InterPro"/>
</dbReference>
<evidence type="ECO:0000313" key="11">
    <source>
        <dbReference type="Proteomes" id="UP000008141"/>
    </source>
</evidence>
<keyword evidence="11" id="KW-1185">Reference proteome</keyword>
<dbReference type="PANTHER" id="PTHR23074">
    <property type="entry name" value="AAA DOMAIN-CONTAINING"/>
    <property type="match status" value="1"/>
</dbReference>
<evidence type="ECO:0000256" key="7">
    <source>
        <dbReference type="ARBA" id="ARBA00023235"/>
    </source>
</evidence>
<dbReference type="InterPro" id="IPR050304">
    <property type="entry name" value="MT-severing_AAA_ATPase"/>
</dbReference>
<keyword evidence="3" id="KW-0493">Microtubule</keyword>
<dbReference type="GO" id="GO:0005819">
    <property type="term" value="C:spindle"/>
    <property type="evidence" value="ECO:0007669"/>
    <property type="project" value="UniProtKB-SubCell"/>
</dbReference>
<evidence type="ECO:0000256" key="2">
    <source>
        <dbReference type="ARBA" id="ARBA00022490"/>
    </source>
</evidence>
<organism evidence="11">
    <name type="scientific">Chlorella variabilis</name>
    <name type="common">Green alga</name>
    <dbReference type="NCBI Taxonomy" id="554065"/>
    <lineage>
        <taxon>Eukaryota</taxon>
        <taxon>Viridiplantae</taxon>
        <taxon>Chlorophyta</taxon>
        <taxon>core chlorophytes</taxon>
        <taxon>Trebouxiophyceae</taxon>
        <taxon>Chlorellales</taxon>
        <taxon>Chlorellaceae</taxon>
        <taxon>Chlorella clade</taxon>
        <taxon>Chlorella</taxon>
    </lineage>
</organism>
<evidence type="ECO:0000256" key="4">
    <source>
        <dbReference type="ARBA" id="ARBA00022741"/>
    </source>
</evidence>
<dbReference type="InterPro" id="IPR003959">
    <property type="entry name" value="ATPase_AAA_core"/>
</dbReference>
<name>E1ZBC9_CHLVA</name>
<keyword evidence="4" id="KW-0547">Nucleotide-binding</keyword>
<dbReference type="SMART" id="SM00382">
    <property type="entry name" value="AAA"/>
    <property type="match status" value="1"/>
</dbReference>
<feature type="region of interest" description="Disordered" evidence="8">
    <location>
        <begin position="92"/>
        <end position="125"/>
    </location>
</feature>
<keyword evidence="7" id="KW-0413">Isomerase</keyword>
<dbReference type="InterPro" id="IPR003593">
    <property type="entry name" value="AAA+_ATPase"/>
</dbReference>
<feature type="compositionally biased region" description="Basic residues" evidence="8">
    <location>
        <begin position="287"/>
        <end position="301"/>
    </location>
</feature>
<dbReference type="STRING" id="554065.E1ZBC9"/>